<evidence type="ECO:0000313" key="9">
    <source>
        <dbReference type="Proteomes" id="UP000587991"/>
    </source>
</evidence>
<dbReference type="PROSITE" id="PS51354">
    <property type="entry name" value="GLUTAREDOXIN_2"/>
    <property type="match status" value="1"/>
</dbReference>
<evidence type="ECO:0000256" key="2">
    <source>
        <dbReference type="ARBA" id="ARBA00022448"/>
    </source>
</evidence>
<dbReference type="PANTHER" id="PTHR34386:SF1">
    <property type="entry name" value="GLUTAREDOXIN-LIKE PROTEIN NRDH"/>
    <property type="match status" value="1"/>
</dbReference>
<dbReference type="InterPro" id="IPR011900">
    <property type="entry name" value="GRX_bact"/>
</dbReference>
<dbReference type="AlphaFoldDB" id="A0A847S8V3"/>
<reference evidence="8 9" key="1">
    <citation type="submission" date="2020-04" db="EMBL/GenBank/DDBJ databases">
        <title>Draft genome of Leeia sp. IMCC25680.</title>
        <authorList>
            <person name="Song J."/>
            <person name="Cho J.-C."/>
        </authorList>
    </citation>
    <scope>NUCLEOTIDE SEQUENCE [LARGE SCALE GENOMIC DNA]</scope>
    <source>
        <strain evidence="8 9">IMCC25680</strain>
    </source>
</reference>
<dbReference type="Proteomes" id="UP000587991">
    <property type="component" value="Unassembled WGS sequence"/>
</dbReference>
<dbReference type="InterPro" id="IPR036249">
    <property type="entry name" value="Thioredoxin-like_sf"/>
</dbReference>
<evidence type="ECO:0000256" key="4">
    <source>
        <dbReference type="ARBA" id="ARBA00023157"/>
    </source>
</evidence>
<dbReference type="PROSITE" id="PS00195">
    <property type="entry name" value="GLUTAREDOXIN_1"/>
    <property type="match status" value="1"/>
</dbReference>
<evidence type="ECO:0000256" key="5">
    <source>
        <dbReference type="ARBA" id="ARBA00023284"/>
    </source>
</evidence>
<dbReference type="InterPro" id="IPR011767">
    <property type="entry name" value="GLR_AS"/>
</dbReference>
<keyword evidence="9" id="KW-1185">Reference proteome</keyword>
<evidence type="ECO:0000256" key="3">
    <source>
        <dbReference type="ARBA" id="ARBA00022982"/>
    </source>
</evidence>
<comment type="similarity">
    <text evidence="1 6">Belongs to the glutaredoxin family.</text>
</comment>
<dbReference type="Pfam" id="PF00462">
    <property type="entry name" value="Glutaredoxin"/>
    <property type="match status" value="1"/>
</dbReference>
<evidence type="ECO:0000313" key="8">
    <source>
        <dbReference type="EMBL" id="NLR73789.1"/>
    </source>
</evidence>
<comment type="caution">
    <text evidence="8">The sequence shown here is derived from an EMBL/GenBank/DDBJ whole genome shotgun (WGS) entry which is preliminary data.</text>
</comment>
<dbReference type="PANTHER" id="PTHR34386">
    <property type="entry name" value="GLUTAREDOXIN"/>
    <property type="match status" value="1"/>
</dbReference>
<dbReference type="EMBL" id="JABAIM010000001">
    <property type="protein sequence ID" value="NLR73789.1"/>
    <property type="molecule type" value="Genomic_DNA"/>
</dbReference>
<dbReference type="GO" id="GO:0045454">
    <property type="term" value="P:cell redox homeostasis"/>
    <property type="evidence" value="ECO:0007669"/>
    <property type="project" value="InterPro"/>
</dbReference>
<evidence type="ECO:0000256" key="1">
    <source>
        <dbReference type="ARBA" id="ARBA00007787"/>
    </source>
</evidence>
<organism evidence="8 9">
    <name type="scientific">Leeia aquatica</name>
    <dbReference type="NCBI Taxonomy" id="2725557"/>
    <lineage>
        <taxon>Bacteria</taxon>
        <taxon>Pseudomonadati</taxon>
        <taxon>Pseudomonadota</taxon>
        <taxon>Betaproteobacteria</taxon>
        <taxon>Neisseriales</taxon>
        <taxon>Leeiaceae</taxon>
        <taxon>Leeia</taxon>
    </lineage>
</organism>
<comment type="function">
    <text evidence="6">Has a glutathione-disulfide oxidoreductase activity in the presence of NADPH and glutathione reductase. Reduces low molecular weight disulfides and proteins.</text>
</comment>
<dbReference type="GO" id="GO:0009055">
    <property type="term" value="F:electron transfer activity"/>
    <property type="evidence" value="ECO:0007669"/>
    <property type="project" value="TreeGrafter"/>
</dbReference>
<keyword evidence="4" id="KW-1015">Disulfide bond</keyword>
<keyword evidence="3 6" id="KW-0249">Electron transport</keyword>
<protein>
    <recommendedName>
        <fullName evidence="6">Glutaredoxin</fullName>
    </recommendedName>
</protein>
<name>A0A847S8V3_9NEIS</name>
<keyword evidence="2 6" id="KW-0813">Transport</keyword>
<evidence type="ECO:0000256" key="6">
    <source>
        <dbReference type="RuleBase" id="RU364065"/>
    </source>
</evidence>
<dbReference type="NCBIfam" id="TIGR02181">
    <property type="entry name" value="GRX_bact"/>
    <property type="match status" value="1"/>
</dbReference>
<dbReference type="GO" id="GO:0015038">
    <property type="term" value="F:glutathione disulfide oxidoreductase activity"/>
    <property type="evidence" value="ECO:0007669"/>
    <property type="project" value="UniProtKB-UniRule"/>
</dbReference>
<dbReference type="SUPFAM" id="SSF52833">
    <property type="entry name" value="Thioredoxin-like"/>
    <property type="match status" value="1"/>
</dbReference>
<proteinExistence type="inferred from homology"/>
<gene>
    <name evidence="8" type="primary">grxC</name>
    <name evidence="8" type="ORF">HF682_01265</name>
</gene>
<dbReference type="RefSeq" id="WP_168875446.1">
    <property type="nucleotide sequence ID" value="NZ_JABAIM010000001.1"/>
</dbReference>
<dbReference type="InterPro" id="IPR051548">
    <property type="entry name" value="Grx-like_ET"/>
</dbReference>
<dbReference type="InterPro" id="IPR002109">
    <property type="entry name" value="Glutaredoxin"/>
</dbReference>
<dbReference type="CDD" id="cd03418">
    <property type="entry name" value="GRX_GRXb_1_3_like"/>
    <property type="match status" value="1"/>
</dbReference>
<dbReference type="Gene3D" id="3.40.30.10">
    <property type="entry name" value="Glutaredoxin"/>
    <property type="match status" value="1"/>
</dbReference>
<evidence type="ECO:0000259" key="7">
    <source>
        <dbReference type="Pfam" id="PF00462"/>
    </source>
</evidence>
<accession>A0A847S8V3</accession>
<dbReference type="PRINTS" id="PR00160">
    <property type="entry name" value="GLUTAREDOXIN"/>
</dbReference>
<sequence>MKTVTMYHTSTCPYCVQAEQLLKRHGVAQITKINIEADDALRSQMQTRTGRRTVPQIFIEDLHVGGFDDLSVLAQQKQLPALLLGAQ</sequence>
<keyword evidence="6" id="KW-0963">Cytoplasm</keyword>
<feature type="domain" description="Glutaredoxin" evidence="7">
    <location>
        <begin position="4"/>
        <end position="64"/>
    </location>
</feature>
<dbReference type="InterPro" id="IPR014025">
    <property type="entry name" value="Glutaredoxin_subgr"/>
</dbReference>
<keyword evidence="5 6" id="KW-0676">Redox-active center</keyword>